<accession>A0A5D4MB83</accession>
<dbReference type="Pfam" id="PF01663">
    <property type="entry name" value="Phosphodiest"/>
    <property type="match status" value="1"/>
</dbReference>
<dbReference type="EMBL" id="VTEG01000009">
    <property type="protein sequence ID" value="TYR98697.1"/>
    <property type="molecule type" value="Genomic_DNA"/>
</dbReference>
<dbReference type="Gene3D" id="3.40.720.10">
    <property type="entry name" value="Alkaline Phosphatase, subunit A"/>
    <property type="match status" value="1"/>
</dbReference>
<dbReference type="InterPro" id="IPR017850">
    <property type="entry name" value="Alkaline_phosphatase_core_sf"/>
</dbReference>
<dbReference type="AlphaFoldDB" id="A0A5D4MB83"/>
<dbReference type="Proteomes" id="UP000325182">
    <property type="component" value="Unassembled WGS sequence"/>
</dbReference>
<evidence type="ECO:0000313" key="2">
    <source>
        <dbReference type="Proteomes" id="UP000325182"/>
    </source>
</evidence>
<organism evidence="1 2">
    <name type="scientific">Rossellomorea vietnamensis</name>
    <dbReference type="NCBI Taxonomy" id="218284"/>
    <lineage>
        <taxon>Bacteria</taxon>
        <taxon>Bacillati</taxon>
        <taxon>Bacillota</taxon>
        <taxon>Bacilli</taxon>
        <taxon>Bacillales</taxon>
        <taxon>Bacillaceae</taxon>
        <taxon>Rossellomorea</taxon>
    </lineage>
</organism>
<dbReference type="RefSeq" id="WP_148954227.1">
    <property type="nucleotide sequence ID" value="NZ_VTEG01000009.1"/>
</dbReference>
<sequence>MERLTDHLIVISFDCLSSLDFPTLNELPNFKEFLKNGAYCKAVETIYPSVTYPCHATIVTGNFPNRHGVINNTHLQPGSSSPDWYWQRHHIKGTTLYDEAKRAGMTTAALLWPVTAKADIDYNMPEIFANRPWHHQIAVSLWNGSTSFQLEMNRRFGHIRNGLFQPQLDDFVLESTVETIRKKKPNLMLIHFTDLDSNRHYHGFSSEEAYAALKRHDERLGRILSALKEAGIYDASTIIALGDHSALDESKAIKPNVLLKEKGLITVNDKGRVTDWKAYCKSCDGSAYIYVKDQHDQKTQNTVKDILLGLIENEKNGIENLLTGKEAGEKGADGNCAFMIEALKDFYIKEGLEGNYLDEITPEDVLSGKYTYASHGYSPEKPEYQTIFMASGKGIKEGAIIPSMRLVDEGPTFARLLGLNLGETDGQVVNDLLKL</sequence>
<dbReference type="PANTHER" id="PTHR10151:SF120">
    <property type="entry name" value="BIS(5'-ADENOSYL)-TRIPHOSPHATASE"/>
    <property type="match status" value="1"/>
</dbReference>
<name>A0A5D4MB83_9BACI</name>
<dbReference type="CDD" id="cd16018">
    <property type="entry name" value="Enpp"/>
    <property type="match status" value="1"/>
</dbReference>
<protein>
    <submittedName>
        <fullName evidence="1">Alkaline phosphatase family protein</fullName>
    </submittedName>
</protein>
<proteinExistence type="predicted"/>
<dbReference type="InterPro" id="IPR002591">
    <property type="entry name" value="Phosphodiest/P_Trfase"/>
</dbReference>
<dbReference type="GO" id="GO:0016787">
    <property type="term" value="F:hydrolase activity"/>
    <property type="evidence" value="ECO:0007669"/>
    <property type="project" value="UniProtKB-ARBA"/>
</dbReference>
<comment type="caution">
    <text evidence="1">The sequence shown here is derived from an EMBL/GenBank/DDBJ whole genome shotgun (WGS) entry which is preliminary data.</text>
</comment>
<evidence type="ECO:0000313" key="1">
    <source>
        <dbReference type="EMBL" id="TYR98697.1"/>
    </source>
</evidence>
<dbReference type="PANTHER" id="PTHR10151">
    <property type="entry name" value="ECTONUCLEOTIDE PYROPHOSPHATASE/PHOSPHODIESTERASE"/>
    <property type="match status" value="1"/>
</dbReference>
<dbReference type="SUPFAM" id="SSF53649">
    <property type="entry name" value="Alkaline phosphatase-like"/>
    <property type="match status" value="1"/>
</dbReference>
<reference evidence="1 2" key="1">
    <citation type="submission" date="2019-08" db="EMBL/GenBank/DDBJ databases">
        <title>Bacillus genomes from the desert of Cuatro Cienegas, Coahuila.</title>
        <authorList>
            <person name="Olmedo-Alvarez G."/>
        </authorList>
    </citation>
    <scope>NUCLEOTIDE SEQUENCE [LARGE SCALE GENOMIC DNA]</scope>
    <source>
        <strain evidence="1 2">CH128b_4D</strain>
    </source>
</reference>
<gene>
    <name evidence="1" type="ORF">FZC84_13335</name>
</gene>